<dbReference type="SUPFAM" id="SSF53335">
    <property type="entry name" value="S-adenosyl-L-methionine-dependent methyltransferases"/>
    <property type="match status" value="1"/>
</dbReference>
<feature type="domain" description="O-methyltransferase C-terminal" evidence="5">
    <location>
        <begin position="165"/>
        <end position="278"/>
    </location>
</feature>
<accession>A0A1P8WC55</accession>
<dbReference type="Gene3D" id="1.10.10.10">
    <property type="entry name" value="Winged helix-like DNA-binding domain superfamily/Winged helix DNA-binding domain"/>
    <property type="match status" value="1"/>
</dbReference>
<dbReference type="InterPro" id="IPR016461">
    <property type="entry name" value="COMT-like"/>
</dbReference>
<dbReference type="InterPro" id="IPR036388">
    <property type="entry name" value="WH-like_DNA-bd_sf"/>
</dbReference>
<evidence type="ECO:0000256" key="2">
    <source>
        <dbReference type="ARBA" id="ARBA00022679"/>
    </source>
</evidence>
<feature type="active site" description="Proton acceptor" evidence="4">
    <location>
        <position position="249"/>
    </location>
</feature>
<evidence type="ECO:0000256" key="1">
    <source>
        <dbReference type="ARBA" id="ARBA00022603"/>
    </source>
</evidence>
<keyword evidence="3" id="KW-0949">S-adenosyl-L-methionine</keyword>
<dbReference type="STRING" id="1891926.Fuma_01239"/>
<dbReference type="RefSeq" id="WP_077023375.1">
    <property type="nucleotide sequence ID" value="NZ_CP017641.1"/>
</dbReference>
<dbReference type="Proteomes" id="UP000187735">
    <property type="component" value="Chromosome"/>
</dbReference>
<dbReference type="PANTHER" id="PTHR43712:SF2">
    <property type="entry name" value="O-METHYLTRANSFERASE CICE"/>
    <property type="match status" value="1"/>
</dbReference>
<evidence type="ECO:0000256" key="4">
    <source>
        <dbReference type="PIRSR" id="PIRSR005739-1"/>
    </source>
</evidence>
<evidence type="ECO:0000313" key="6">
    <source>
        <dbReference type="EMBL" id="APZ91648.1"/>
    </source>
</evidence>
<dbReference type="PANTHER" id="PTHR43712">
    <property type="entry name" value="PUTATIVE (AFU_ORTHOLOGUE AFUA_4G14580)-RELATED"/>
    <property type="match status" value="1"/>
</dbReference>
<evidence type="ECO:0000313" key="7">
    <source>
        <dbReference type="Proteomes" id="UP000187735"/>
    </source>
</evidence>
<protein>
    <submittedName>
        <fullName evidence="6">Demethylspheroidene O-methyltransferase</fullName>
        <ecNumber evidence="6">2.1.1.210</ecNumber>
    </submittedName>
</protein>
<dbReference type="PIRSF" id="PIRSF005739">
    <property type="entry name" value="O-mtase"/>
    <property type="match status" value="1"/>
</dbReference>
<dbReference type="OrthoDB" id="7418600at2"/>
<dbReference type="GO" id="GO:0008171">
    <property type="term" value="F:O-methyltransferase activity"/>
    <property type="evidence" value="ECO:0007669"/>
    <property type="project" value="InterPro"/>
</dbReference>
<keyword evidence="7" id="KW-1185">Reference proteome</keyword>
<sequence length="339" mass="38875">MSTDYLIIEQFLADSLQARALQAAFDLSIIDALAAEDCVVIDDLLRGRDCDVRGGHFLLQMLIRSNVITKKAERVGFTDVFRTALKFRDLLTTKLTFSTLVAPDYFNSLPNLLRSEGDFMASSKLFELFDYSRCQDVTTANCMQASRWMQLTTMLTRYEAPVCHSHYDFGQHQRMLDVGGNSGEFVLQICRRESQLQAVVVDLPVVCQVGQRHIQTQPERDRIQFCPADMQQEAFPTECDLITWKSVLHDWPDDRVPGLLQKSYNALPPGGTILIFERQRWDFSVEETPYGLLPVMLFFRSYREPDSYQTWLQQIGFTDVNVQTIPLEVPFLLITAKKS</sequence>
<dbReference type="EC" id="2.1.1.210" evidence="6"/>
<dbReference type="EMBL" id="CP017641">
    <property type="protein sequence ID" value="APZ91648.1"/>
    <property type="molecule type" value="Genomic_DNA"/>
</dbReference>
<dbReference type="PROSITE" id="PS51683">
    <property type="entry name" value="SAM_OMT_II"/>
    <property type="match status" value="1"/>
</dbReference>
<evidence type="ECO:0000259" key="5">
    <source>
        <dbReference type="Pfam" id="PF00891"/>
    </source>
</evidence>
<organism evidence="6 7">
    <name type="scientific">Fuerstiella marisgermanici</name>
    <dbReference type="NCBI Taxonomy" id="1891926"/>
    <lineage>
        <taxon>Bacteria</taxon>
        <taxon>Pseudomonadati</taxon>
        <taxon>Planctomycetota</taxon>
        <taxon>Planctomycetia</taxon>
        <taxon>Planctomycetales</taxon>
        <taxon>Planctomycetaceae</taxon>
        <taxon>Fuerstiella</taxon>
    </lineage>
</organism>
<keyword evidence="1 6" id="KW-0489">Methyltransferase</keyword>
<dbReference type="KEGG" id="fmr:Fuma_01239"/>
<dbReference type="InterPro" id="IPR001077">
    <property type="entry name" value="COMT_C"/>
</dbReference>
<keyword evidence="2 6" id="KW-0808">Transferase</keyword>
<dbReference type="Gene3D" id="3.40.50.150">
    <property type="entry name" value="Vaccinia Virus protein VP39"/>
    <property type="match status" value="1"/>
</dbReference>
<dbReference type="AlphaFoldDB" id="A0A1P8WC55"/>
<gene>
    <name evidence="6" type="primary">crtF</name>
    <name evidence="6" type="ORF">Fuma_01239</name>
</gene>
<dbReference type="GO" id="GO:0043803">
    <property type="term" value="F:hydroxyneurosporene-O-methyltransferase activity"/>
    <property type="evidence" value="ECO:0007669"/>
    <property type="project" value="UniProtKB-EC"/>
</dbReference>
<dbReference type="InterPro" id="IPR029063">
    <property type="entry name" value="SAM-dependent_MTases_sf"/>
</dbReference>
<dbReference type="Pfam" id="PF00891">
    <property type="entry name" value="Methyltransf_2"/>
    <property type="match status" value="1"/>
</dbReference>
<name>A0A1P8WC55_9PLAN</name>
<evidence type="ECO:0000256" key="3">
    <source>
        <dbReference type="ARBA" id="ARBA00022691"/>
    </source>
</evidence>
<proteinExistence type="predicted"/>
<reference evidence="6 7" key="1">
    <citation type="journal article" date="2016" name="Front. Microbiol.">
        <title>Fuerstia marisgermanicae gen. nov., sp. nov., an Unusual Member of the Phylum Planctomycetes from the German Wadden Sea.</title>
        <authorList>
            <person name="Kohn T."/>
            <person name="Heuer A."/>
            <person name="Jogler M."/>
            <person name="Vollmers J."/>
            <person name="Boedeker C."/>
            <person name="Bunk B."/>
            <person name="Rast P."/>
            <person name="Borchert D."/>
            <person name="Glockner I."/>
            <person name="Freese H.M."/>
            <person name="Klenk H.P."/>
            <person name="Overmann J."/>
            <person name="Kaster A.K."/>
            <person name="Rohde M."/>
            <person name="Wiegand S."/>
            <person name="Jogler C."/>
        </authorList>
    </citation>
    <scope>NUCLEOTIDE SEQUENCE [LARGE SCALE GENOMIC DNA]</scope>
    <source>
        <strain evidence="6 7">NH11</strain>
    </source>
</reference>
<dbReference type="GO" id="GO:0032259">
    <property type="term" value="P:methylation"/>
    <property type="evidence" value="ECO:0007669"/>
    <property type="project" value="UniProtKB-KW"/>
</dbReference>